<evidence type="ECO:0000256" key="3">
    <source>
        <dbReference type="ARBA" id="ARBA00023052"/>
    </source>
</evidence>
<keyword evidence="3" id="KW-0786">Thiamine pyrophosphate</keyword>
<evidence type="ECO:0000259" key="4">
    <source>
        <dbReference type="Pfam" id="PF00456"/>
    </source>
</evidence>
<evidence type="ECO:0000256" key="2">
    <source>
        <dbReference type="ARBA" id="ARBA00007131"/>
    </source>
</evidence>
<dbReference type="PANTHER" id="PTHR47514:SF1">
    <property type="entry name" value="TRANSKETOLASE N-TERMINAL SECTION-RELATED"/>
    <property type="match status" value="1"/>
</dbReference>
<evidence type="ECO:0000256" key="1">
    <source>
        <dbReference type="ARBA" id="ARBA00001964"/>
    </source>
</evidence>
<accession>A0A1G2KTY2</accession>
<comment type="caution">
    <text evidence="5">The sequence shown here is derived from an EMBL/GenBank/DDBJ whole genome shotgun (WGS) entry which is preliminary data.</text>
</comment>
<dbReference type="STRING" id="1802274.A3J58_00070"/>
<name>A0A1G2KTY2_9BACT</name>
<evidence type="ECO:0000313" key="6">
    <source>
        <dbReference type="Proteomes" id="UP000178510"/>
    </source>
</evidence>
<proteinExistence type="inferred from homology"/>
<dbReference type="AlphaFoldDB" id="A0A1G2KTY2"/>
<comment type="similarity">
    <text evidence="2">Belongs to the transketolase family.</text>
</comment>
<dbReference type="Proteomes" id="UP000178510">
    <property type="component" value="Unassembled WGS sequence"/>
</dbReference>
<comment type="cofactor">
    <cofactor evidence="1">
        <name>thiamine diphosphate</name>
        <dbReference type="ChEBI" id="CHEBI:58937"/>
    </cofactor>
</comment>
<dbReference type="Pfam" id="PF00456">
    <property type="entry name" value="Transketolase_N"/>
    <property type="match status" value="1"/>
</dbReference>
<evidence type="ECO:0000313" key="5">
    <source>
        <dbReference type="EMBL" id="OHA02935.1"/>
    </source>
</evidence>
<dbReference type="SUPFAM" id="SSF52518">
    <property type="entry name" value="Thiamin diphosphate-binding fold (THDP-binding)"/>
    <property type="match status" value="1"/>
</dbReference>
<organism evidence="5 6">
    <name type="scientific">Candidatus Sungbacteria bacterium RIFCSPHIGHO2_02_FULL_52_23</name>
    <dbReference type="NCBI Taxonomy" id="1802274"/>
    <lineage>
        <taxon>Bacteria</taxon>
        <taxon>Candidatus Sungiibacteriota</taxon>
    </lineage>
</organism>
<dbReference type="EMBL" id="MHQM01000035">
    <property type="protein sequence ID" value="OHA02935.1"/>
    <property type="molecule type" value="Genomic_DNA"/>
</dbReference>
<protein>
    <recommendedName>
        <fullName evidence="4">Transketolase N-terminal domain-containing protein</fullName>
    </recommendedName>
</protein>
<feature type="domain" description="Transketolase N-terminal" evidence="4">
    <location>
        <begin position="10"/>
        <end position="237"/>
    </location>
</feature>
<dbReference type="Gene3D" id="3.40.50.970">
    <property type="match status" value="1"/>
</dbReference>
<dbReference type="CDD" id="cd02012">
    <property type="entry name" value="TPP_TK"/>
    <property type="match status" value="1"/>
</dbReference>
<reference evidence="5 6" key="1">
    <citation type="journal article" date="2016" name="Nat. Commun.">
        <title>Thousands of microbial genomes shed light on interconnected biogeochemical processes in an aquifer system.</title>
        <authorList>
            <person name="Anantharaman K."/>
            <person name="Brown C.T."/>
            <person name="Hug L.A."/>
            <person name="Sharon I."/>
            <person name="Castelle C.J."/>
            <person name="Probst A.J."/>
            <person name="Thomas B.C."/>
            <person name="Singh A."/>
            <person name="Wilkins M.J."/>
            <person name="Karaoz U."/>
            <person name="Brodie E.L."/>
            <person name="Williams K.H."/>
            <person name="Hubbard S.S."/>
            <person name="Banfield J.F."/>
        </authorList>
    </citation>
    <scope>NUCLEOTIDE SEQUENCE [LARGE SCALE GENOMIC DNA]</scope>
</reference>
<dbReference type="InterPro" id="IPR005474">
    <property type="entry name" value="Transketolase_N"/>
</dbReference>
<dbReference type="PANTHER" id="PTHR47514">
    <property type="entry name" value="TRANSKETOLASE N-TERMINAL SECTION-RELATED"/>
    <property type="match status" value="1"/>
</dbReference>
<gene>
    <name evidence="5" type="ORF">A3J58_00070</name>
</gene>
<dbReference type="InterPro" id="IPR029061">
    <property type="entry name" value="THDP-binding"/>
</dbReference>
<sequence length="261" mass="28305">MTTPNKQLRRKILEVISRGGSPHIASAFSMVEILNAVFRTMALEKIKDGARDRDRFVMSKGHGAGALYVIMHAYGLMGDDDLASFHANGSLLAGHASHFVKYIEHSTGALGHGLSPALGMAIGLRALKSEARVFVLVGDGELHEGSNWEAIMLAGHLGMENLYVLVDSNGYDQMGPLGSSCGIEPLRAKFESFNFATAEVDGHSEQEIMGVIQKSENKKPTAVICRTVKGKGVSFMESNVVWHYRTPAGEEYEKALAELND</sequence>